<keyword evidence="2" id="KW-1185">Reference proteome</keyword>
<proteinExistence type="predicted"/>
<dbReference type="Proteomes" id="UP000326757">
    <property type="component" value="Unassembled WGS sequence"/>
</dbReference>
<accession>A0A5N6K3W9</accession>
<evidence type="ECO:0000313" key="2">
    <source>
        <dbReference type="Proteomes" id="UP000326757"/>
    </source>
</evidence>
<reference evidence="1 2" key="1">
    <citation type="submission" date="2019-06" db="EMBL/GenBank/DDBJ databases">
        <title>Genome Sequence of the Brown Rot Fungal Pathogen Monilinia laxa.</title>
        <authorList>
            <person name="De Miccolis Angelini R.M."/>
            <person name="Landi L."/>
            <person name="Abate D."/>
            <person name="Pollastro S."/>
            <person name="Romanazzi G."/>
            <person name="Faretra F."/>
        </authorList>
    </citation>
    <scope>NUCLEOTIDE SEQUENCE [LARGE SCALE GENOMIC DNA]</scope>
    <source>
        <strain evidence="1 2">Mlax316</strain>
    </source>
</reference>
<dbReference type="AlphaFoldDB" id="A0A5N6K3W9"/>
<gene>
    <name evidence="1" type="ORF">EYC80_002412</name>
</gene>
<evidence type="ECO:0000313" key="1">
    <source>
        <dbReference type="EMBL" id="KAB8297013.1"/>
    </source>
</evidence>
<dbReference type="EMBL" id="VIGI01000008">
    <property type="protein sequence ID" value="KAB8297013.1"/>
    <property type="molecule type" value="Genomic_DNA"/>
</dbReference>
<sequence>MYSLCTERLRRRHSYKSLPTPMLITLFQSRVGNTICPSIEHCFFIVICSVSILRASYASNAKFVSDAFQSVRWFFIFRICSYY</sequence>
<name>A0A5N6K3W9_MONLA</name>
<organism evidence="1 2">
    <name type="scientific">Monilinia laxa</name>
    <name type="common">Brown rot fungus</name>
    <name type="synonym">Sclerotinia laxa</name>
    <dbReference type="NCBI Taxonomy" id="61186"/>
    <lineage>
        <taxon>Eukaryota</taxon>
        <taxon>Fungi</taxon>
        <taxon>Dikarya</taxon>
        <taxon>Ascomycota</taxon>
        <taxon>Pezizomycotina</taxon>
        <taxon>Leotiomycetes</taxon>
        <taxon>Helotiales</taxon>
        <taxon>Sclerotiniaceae</taxon>
        <taxon>Monilinia</taxon>
    </lineage>
</organism>
<protein>
    <submittedName>
        <fullName evidence="1">Uncharacterized protein</fullName>
    </submittedName>
</protein>
<comment type="caution">
    <text evidence="1">The sequence shown here is derived from an EMBL/GenBank/DDBJ whole genome shotgun (WGS) entry which is preliminary data.</text>
</comment>